<evidence type="ECO:0000313" key="4">
    <source>
        <dbReference type="Proteomes" id="UP000277256"/>
    </source>
</evidence>
<name>A0A426UXR5_9ACTN</name>
<dbReference type="PROSITE" id="PS51257">
    <property type="entry name" value="PROKAR_LIPOPROTEIN"/>
    <property type="match status" value="1"/>
</dbReference>
<dbReference type="RefSeq" id="WP_125247850.1">
    <property type="nucleotide sequence ID" value="NZ_RSEB01000003.1"/>
</dbReference>
<dbReference type="OrthoDB" id="7949713at2"/>
<reference evidence="3 4" key="1">
    <citation type="submission" date="2018-12" db="EMBL/GenBank/DDBJ databases">
        <title>Glycomyces sp. YIM 121974 draft genome.</title>
        <authorList>
            <person name="Li Q."/>
        </authorList>
    </citation>
    <scope>NUCLEOTIDE SEQUENCE [LARGE SCALE GENOMIC DNA]</scope>
    <source>
        <strain evidence="3 4">YIM 121974</strain>
    </source>
</reference>
<dbReference type="AlphaFoldDB" id="A0A426UXR5"/>
<proteinExistence type="predicted"/>
<accession>A0A426UXR5</accession>
<feature type="signal peptide" evidence="2">
    <location>
        <begin position="1"/>
        <end position="19"/>
    </location>
</feature>
<keyword evidence="4" id="KW-1185">Reference proteome</keyword>
<feature type="region of interest" description="Disordered" evidence="1">
    <location>
        <begin position="26"/>
        <end position="50"/>
    </location>
</feature>
<feature type="chain" id="PRO_5019562372" evidence="2">
    <location>
        <begin position="20"/>
        <end position="190"/>
    </location>
</feature>
<evidence type="ECO:0000313" key="3">
    <source>
        <dbReference type="EMBL" id="RRR99336.1"/>
    </source>
</evidence>
<dbReference type="Proteomes" id="UP000277256">
    <property type="component" value="Unassembled WGS sequence"/>
</dbReference>
<feature type="region of interest" description="Disordered" evidence="1">
    <location>
        <begin position="135"/>
        <end position="190"/>
    </location>
</feature>
<evidence type="ECO:0000256" key="2">
    <source>
        <dbReference type="SAM" id="SignalP"/>
    </source>
</evidence>
<dbReference type="EMBL" id="RSEB01000003">
    <property type="protein sequence ID" value="RRR99336.1"/>
    <property type="molecule type" value="Genomic_DNA"/>
</dbReference>
<keyword evidence="2" id="KW-0732">Signal</keyword>
<organism evidence="3 4">
    <name type="scientific">Glycomyces terrestris</name>
    <dbReference type="NCBI Taxonomy" id="2493553"/>
    <lineage>
        <taxon>Bacteria</taxon>
        <taxon>Bacillati</taxon>
        <taxon>Actinomycetota</taxon>
        <taxon>Actinomycetes</taxon>
        <taxon>Glycomycetales</taxon>
        <taxon>Glycomycetaceae</taxon>
        <taxon>Glycomyces</taxon>
    </lineage>
</organism>
<gene>
    <name evidence="3" type="ORF">EIW28_11480</name>
</gene>
<comment type="caution">
    <text evidence="3">The sequence shown here is derived from an EMBL/GenBank/DDBJ whole genome shotgun (WGS) entry which is preliminary data.</text>
</comment>
<sequence>MRRYLIALLLGLAALSAAACGDDGGDGGVASVDGDATASEDTGGDDAGSEDAFEQALAYSECMRDNGVPEFPDPEQNEGGGISLGLNEDVDPESEEFKAAEEACEDQRPQPNGGEDLDPEVYEALLAYSECMRENGVPGFPDPEPNGGIMMNSDELGVDPQGEEMQAAQEACQDLAPQGPGGPQNDSEDE</sequence>
<evidence type="ECO:0000256" key="1">
    <source>
        <dbReference type="SAM" id="MobiDB-lite"/>
    </source>
</evidence>
<feature type="region of interest" description="Disordered" evidence="1">
    <location>
        <begin position="64"/>
        <end position="118"/>
    </location>
</feature>
<protein>
    <submittedName>
        <fullName evidence="3">Uncharacterized protein</fullName>
    </submittedName>
</protein>
<feature type="compositionally biased region" description="Basic and acidic residues" evidence="1">
    <location>
        <begin position="95"/>
        <end position="108"/>
    </location>
</feature>